<evidence type="ECO:0000313" key="2">
    <source>
        <dbReference type="EMBL" id="MCH82551.1"/>
    </source>
</evidence>
<evidence type="ECO:0000313" key="3">
    <source>
        <dbReference type="Proteomes" id="UP000265520"/>
    </source>
</evidence>
<proteinExistence type="predicted"/>
<dbReference type="PANTHER" id="PTHR33116:SF78">
    <property type="entry name" value="OS12G0587133 PROTEIN"/>
    <property type="match status" value="1"/>
</dbReference>
<name>A0A392M5G4_9FABA</name>
<feature type="domain" description="RNase H type-1" evidence="1">
    <location>
        <begin position="311"/>
        <end position="345"/>
    </location>
</feature>
<protein>
    <submittedName>
        <fullName evidence="2">Putative ribonuclease H protein</fullName>
    </submittedName>
</protein>
<gene>
    <name evidence="2" type="ORF">A2U01_0003360</name>
</gene>
<dbReference type="Pfam" id="PF13456">
    <property type="entry name" value="RVT_3"/>
    <property type="match status" value="1"/>
</dbReference>
<comment type="caution">
    <text evidence="2">The sequence shown here is derived from an EMBL/GenBank/DDBJ whole genome shotgun (WGS) entry which is preliminary data.</text>
</comment>
<dbReference type="GO" id="GO:0003676">
    <property type="term" value="F:nucleic acid binding"/>
    <property type="evidence" value="ECO:0007669"/>
    <property type="project" value="InterPro"/>
</dbReference>
<keyword evidence="3" id="KW-1185">Reference proteome</keyword>
<accession>A0A392M5G4</accession>
<dbReference type="PANTHER" id="PTHR33116">
    <property type="entry name" value="REVERSE TRANSCRIPTASE ZINC-BINDING DOMAIN-CONTAINING PROTEIN-RELATED-RELATED"/>
    <property type="match status" value="1"/>
</dbReference>
<dbReference type="EMBL" id="LXQA010003841">
    <property type="protein sequence ID" value="MCH82551.1"/>
    <property type="molecule type" value="Genomic_DNA"/>
</dbReference>
<dbReference type="InterPro" id="IPR002156">
    <property type="entry name" value="RNaseH_domain"/>
</dbReference>
<organism evidence="2 3">
    <name type="scientific">Trifolium medium</name>
    <dbReference type="NCBI Taxonomy" id="97028"/>
    <lineage>
        <taxon>Eukaryota</taxon>
        <taxon>Viridiplantae</taxon>
        <taxon>Streptophyta</taxon>
        <taxon>Embryophyta</taxon>
        <taxon>Tracheophyta</taxon>
        <taxon>Spermatophyta</taxon>
        <taxon>Magnoliopsida</taxon>
        <taxon>eudicotyledons</taxon>
        <taxon>Gunneridae</taxon>
        <taxon>Pentapetalae</taxon>
        <taxon>rosids</taxon>
        <taxon>fabids</taxon>
        <taxon>Fabales</taxon>
        <taxon>Fabaceae</taxon>
        <taxon>Papilionoideae</taxon>
        <taxon>50 kb inversion clade</taxon>
        <taxon>NPAAA clade</taxon>
        <taxon>Hologalegina</taxon>
        <taxon>IRL clade</taxon>
        <taxon>Trifolieae</taxon>
        <taxon>Trifolium</taxon>
    </lineage>
</organism>
<evidence type="ECO:0000259" key="1">
    <source>
        <dbReference type="Pfam" id="PF13456"/>
    </source>
</evidence>
<reference evidence="2 3" key="1">
    <citation type="journal article" date="2018" name="Front. Plant Sci.">
        <title>Red Clover (Trifolium pratense) and Zigzag Clover (T. medium) - A Picture of Genomic Similarities and Differences.</title>
        <authorList>
            <person name="Dluhosova J."/>
            <person name="Istvanek J."/>
            <person name="Nedelnik J."/>
            <person name="Repkova J."/>
        </authorList>
    </citation>
    <scope>NUCLEOTIDE SEQUENCE [LARGE SCALE GENOMIC DNA]</scope>
    <source>
        <strain evidence="3">cv. 10/8</strain>
        <tissue evidence="2">Leaf</tissue>
    </source>
</reference>
<sequence length="382" mass="44029">MMSSKIPKSCLDDIQRIQRNFIWGDTEHKRRFHAIGWDKVTVPKSLGGLGVRKLDIMNQACLLKLNWKLQEDNNEYWCTVLRGKYGERRMCGNAEAKGSNSALWKALVVLKPMMDKFSFWWIGDGRTVDAWRHALIEEGFCIIDYVDIPQHLHGMKVYQLVDNSGQWNWTILKDWFPLYMQQKMAAILPPSLDHGSDERVAVGGSKSDHGSDFGSKLSLLEGARWSEFWAMACYSLWTWRNKELHEVNFACPSMPVQHVWRMVGDYEQAVCNGRIVMERAREVTMVRWIPLKEDFMKVNTDGKLCSSVGGSLAKEIRRLVALEWDVEVTHIYREANKCANALANEGCNMDFETRLYESCPDHIRELFVADSMGITTPRLIPL</sequence>
<dbReference type="AlphaFoldDB" id="A0A392M5G4"/>
<dbReference type="GO" id="GO:0004523">
    <property type="term" value="F:RNA-DNA hybrid ribonuclease activity"/>
    <property type="evidence" value="ECO:0007669"/>
    <property type="project" value="InterPro"/>
</dbReference>
<dbReference type="Proteomes" id="UP000265520">
    <property type="component" value="Unassembled WGS sequence"/>
</dbReference>